<proteinExistence type="inferred from homology"/>
<evidence type="ECO:0000256" key="4">
    <source>
        <dbReference type="ARBA" id="ARBA00022448"/>
    </source>
</evidence>
<sequence length="150" mass="17083">MVRILICYASFSGNTQEVAKIMMDKLTLDGHEVSLYRIGSGQIPDPRQYDVMFLGTFTWGKGATPIDVKDFVYELGYKPPNIYVFGTGDTQFGGDQLFCFATVKLAKFYQSTYPPLKIEQSPRGFQEMKVIEWTEGVMKHCQQHLGKLVY</sequence>
<keyword evidence="7" id="KW-0249">Electron transport</keyword>
<dbReference type="NCBIfam" id="TIGR01754">
    <property type="entry name" value="flav_RNR"/>
    <property type="match status" value="1"/>
</dbReference>
<evidence type="ECO:0000313" key="9">
    <source>
        <dbReference type="EMBL" id="MFC5463369.1"/>
    </source>
</evidence>
<dbReference type="PROSITE" id="PS50902">
    <property type="entry name" value="FLAVODOXIN_LIKE"/>
    <property type="match status" value="1"/>
</dbReference>
<reference evidence="10" key="1">
    <citation type="journal article" date="2019" name="Int. J. Syst. Evol. Microbiol.">
        <title>The Global Catalogue of Microorganisms (GCM) 10K type strain sequencing project: providing services to taxonomists for standard genome sequencing and annotation.</title>
        <authorList>
            <consortium name="The Broad Institute Genomics Platform"/>
            <consortium name="The Broad Institute Genome Sequencing Center for Infectious Disease"/>
            <person name="Wu L."/>
            <person name="Ma J."/>
        </authorList>
    </citation>
    <scope>NUCLEOTIDE SEQUENCE [LARGE SCALE GENOMIC DNA]</scope>
    <source>
        <strain evidence="10">CGMCC 1.12237</strain>
    </source>
</reference>
<dbReference type="PANTHER" id="PTHR42809">
    <property type="entry name" value="FLAVODOXIN 2"/>
    <property type="match status" value="1"/>
</dbReference>
<dbReference type="PANTHER" id="PTHR42809:SF1">
    <property type="entry name" value="FLAVODOXIN 1"/>
    <property type="match status" value="1"/>
</dbReference>
<evidence type="ECO:0000256" key="2">
    <source>
        <dbReference type="ARBA" id="ARBA00003297"/>
    </source>
</evidence>
<accession>A0ABW0LBX5</accession>
<dbReference type="RefSeq" id="WP_382346722.1">
    <property type="nucleotide sequence ID" value="NZ_JBHSMC010000001.1"/>
</dbReference>
<dbReference type="Gene3D" id="3.40.50.360">
    <property type="match status" value="1"/>
</dbReference>
<gene>
    <name evidence="9" type="ORF">ACFPM4_01235</name>
</gene>
<keyword evidence="5" id="KW-0285">Flavoprotein</keyword>
<dbReference type="InterPro" id="IPR029039">
    <property type="entry name" value="Flavoprotein-like_sf"/>
</dbReference>
<comment type="similarity">
    <text evidence="3">Belongs to the flavodoxin family.</text>
</comment>
<dbReference type="InterPro" id="IPR050619">
    <property type="entry name" value="Flavodoxin"/>
</dbReference>
<organism evidence="9 10">
    <name type="scientific">Lederbergia graminis</name>
    <dbReference type="NCBI Taxonomy" id="735518"/>
    <lineage>
        <taxon>Bacteria</taxon>
        <taxon>Bacillati</taxon>
        <taxon>Bacillota</taxon>
        <taxon>Bacilli</taxon>
        <taxon>Bacillales</taxon>
        <taxon>Bacillaceae</taxon>
        <taxon>Lederbergia</taxon>
    </lineage>
</organism>
<dbReference type="Proteomes" id="UP001596147">
    <property type="component" value="Unassembled WGS sequence"/>
</dbReference>
<dbReference type="NCBIfam" id="NF006747">
    <property type="entry name" value="PRK09271.1"/>
    <property type="match status" value="1"/>
</dbReference>
<feature type="domain" description="Flavodoxin-like" evidence="8">
    <location>
        <begin position="4"/>
        <end position="138"/>
    </location>
</feature>
<dbReference type="Pfam" id="PF00258">
    <property type="entry name" value="Flavodoxin_1"/>
    <property type="match status" value="1"/>
</dbReference>
<evidence type="ECO:0000256" key="5">
    <source>
        <dbReference type="ARBA" id="ARBA00022630"/>
    </source>
</evidence>
<comment type="cofactor">
    <cofactor evidence="1">
        <name>FMN</name>
        <dbReference type="ChEBI" id="CHEBI:58210"/>
    </cofactor>
</comment>
<dbReference type="EMBL" id="JBHSMC010000001">
    <property type="protein sequence ID" value="MFC5463369.1"/>
    <property type="molecule type" value="Genomic_DNA"/>
</dbReference>
<comment type="caution">
    <text evidence="9">The sequence shown here is derived from an EMBL/GenBank/DDBJ whole genome shotgun (WGS) entry which is preliminary data.</text>
</comment>
<keyword evidence="4" id="KW-0813">Transport</keyword>
<dbReference type="InterPro" id="IPR008254">
    <property type="entry name" value="Flavodoxin/NO_synth"/>
</dbReference>
<evidence type="ECO:0000313" key="10">
    <source>
        <dbReference type="Proteomes" id="UP001596147"/>
    </source>
</evidence>
<dbReference type="SUPFAM" id="SSF52218">
    <property type="entry name" value="Flavoproteins"/>
    <property type="match status" value="1"/>
</dbReference>
<dbReference type="InterPro" id="IPR010088">
    <property type="entry name" value="RNR_flavodoxin"/>
</dbReference>
<protein>
    <submittedName>
        <fullName evidence="9">Flavodoxin</fullName>
    </submittedName>
</protein>
<evidence type="ECO:0000256" key="7">
    <source>
        <dbReference type="ARBA" id="ARBA00022982"/>
    </source>
</evidence>
<keyword evidence="6" id="KW-0288">FMN</keyword>
<evidence type="ECO:0000259" key="8">
    <source>
        <dbReference type="PROSITE" id="PS50902"/>
    </source>
</evidence>
<evidence type="ECO:0000256" key="1">
    <source>
        <dbReference type="ARBA" id="ARBA00001917"/>
    </source>
</evidence>
<keyword evidence="10" id="KW-1185">Reference proteome</keyword>
<evidence type="ECO:0000256" key="3">
    <source>
        <dbReference type="ARBA" id="ARBA00005267"/>
    </source>
</evidence>
<name>A0ABW0LBX5_9BACI</name>
<evidence type="ECO:0000256" key="6">
    <source>
        <dbReference type="ARBA" id="ARBA00022643"/>
    </source>
</evidence>
<comment type="function">
    <text evidence="2">Low-potential electron donor to a number of redox enzymes.</text>
</comment>